<feature type="transmembrane region" description="Helical" evidence="1">
    <location>
        <begin position="10"/>
        <end position="26"/>
    </location>
</feature>
<dbReference type="HOGENOM" id="CLU_1785958_0_0_0"/>
<evidence type="ECO:0000256" key="1">
    <source>
        <dbReference type="SAM" id="Phobius"/>
    </source>
</evidence>
<name>E8V0Z7_TERSS</name>
<dbReference type="KEGG" id="tsa:AciPR4_1465"/>
<dbReference type="Proteomes" id="UP000006844">
    <property type="component" value="Chromosome"/>
</dbReference>
<dbReference type="STRING" id="401053.AciPR4_1465"/>
<keyword evidence="1" id="KW-0472">Membrane</keyword>
<proteinExistence type="predicted"/>
<feature type="transmembrane region" description="Helical" evidence="1">
    <location>
        <begin position="80"/>
        <end position="98"/>
    </location>
</feature>
<keyword evidence="1" id="KW-0812">Transmembrane</keyword>
<reference evidence="2 3" key="1">
    <citation type="journal article" date="2012" name="Stand. Genomic Sci.">
        <title>Complete genome sequence of Terriglobus saanensis type strain SP1PR4(T), an Acidobacteria from tundra soil.</title>
        <authorList>
            <person name="Rawat S.R."/>
            <person name="Mannisto M.K."/>
            <person name="Starovoytov V."/>
            <person name="Goodwin L."/>
            <person name="Nolan M."/>
            <person name="Hauser L."/>
            <person name="Land M."/>
            <person name="Davenport K.W."/>
            <person name="Woyke T."/>
            <person name="Haggblom M.M."/>
        </authorList>
    </citation>
    <scope>NUCLEOTIDE SEQUENCE</scope>
    <source>
        <strain evidence="3">ATCC BAA-1853 / DSM 23119 / SP1PR4</strain>
    </source>
</reference>
<accession>E8V0Z7</accession>
<feature type="transmembrane region" description="Helical" evidence="1">
    <location>
        <begin position="118"/>
        <end position="141"/>
    </location>
</feature>
<protein>
    <submittedName>
        <fullName evidence="2">Uncharacterized protein</fullName>
    </submittedName>
</protein>
<dbReference type="EMBL" id="CP002467">
    <property type="protein sequence ID" value="ADV82288.1"/>
    <property type="molecule type" value="Genomic_DNA"/>
</dbReference>
<gene>
    <name evidence="2" type="ordered locus">AciPR4_1465</name>
</gene>
<dbReference type="AlphaFoldDB" id="E8V0Z7"/>
<evidence type="ECO:0000313" key="2">
    <source>
        <dbReference type="EMBL" id="ADV82288.1"/>
    </source>
</evidence>
<sequence length="145" mass="16044">MDLSYQEKRIWMNLVAEVVVYAYYFGRVRLSALTVGEMVGLVVTMVVLQVTLQTTLALTAKREAMDERDRAIEGVAFRNAYFVLVIGLVAMIAMMWSLNSSGVPNGGFLMAHQSGFFAVNLVLVALFAAEVGKLVTQLVLYRRSA</sequence>
<dbReference type="RefSeq" id="WP_013568021.1">
    <property type="nucleotide sequence ID" value="NC_014963.1"/>
</dbReference>
<dbReference type="eggNOG" id="ENOG5033MAH">
    <property type="taxonomic scope" value="Bacteria"/>
</dbReference>
<keyword evidence="1" id="KW-1133">Transmembrane helix</keyword>
<feature type="transmembrane region" description="Helical" evidence="1">
    <location>
        <begin position="38"/>
        <end position="59"/>
    </location>
</feature>
<organism evidence="2 3">
    <name type="scientific">Terriglobus saanensis (strain ATCC BAA-1853 / DSM 23119 / SP1PR4)</name>
    <dbReference type="NCBI Taxonomy" id="401053"/>
    <lineage>
        <taxon>Bacteria</taxon>
        <taxon>Pseudomonadati</taxon>
        <taxon>Acidobacteriota</taxon>
        <taxon>Terriglobia</taxon>
        <taxon>Terriglobales</taxon>
        <taxon>Acidobacteriaceae</taxon>
        <taxon>Terriglobus</taxon>
    </lineage>
</organism>
<evidence type="ECO:0000313" key="3">
    <source>
        <dbReference type="Proteomes" id="UP000006844"/>
    </source>
</evidence>
<keyword evidence="3" id="KW-1185">Reference proteome</keyword>